<dbReference type="PANTHER" id="PTHR43096">
    <property type="entry name" value="DNAJ HOMOLOG 1, MITOCHONDRIAL-RELATED"/>
    <property type="match status" value="1"/>
</dbReference>
<evidence type="ECO:0000256" key="2">
    <source>
        <dbReference type="ARBA" id="ARBA00022723"/>
    </source>
</evidence>
<keyword evidence="5" id="KW-0862">Zinc</keyword>
<dbReference type="Gene3D" id="2.10.230.10">
    <property type="entry name" value="Heat shock protein DnaJ, cysteine-rich domain"/>
    <property type="match status" value="1"/>
</dbReference>
<keyword evidence="1" id="KW-0235">DNA replication</keyword>
<accession>A0A7C3GEL3</accession>
<dbReference type="CDD" id="cd06257">
    <property type="entry name" value="DnaJ"/>
    <property type="match status" value="1"/>
</dbReference>
<dbReference type="GO" id="GO:0008270">
    <property type="term" value="F:zinc ion binding"/>
    <property type="evidence" value="ECO:0007669"/>
    <property type="project" value="UniProtKB-KW"/>
</dbReference>
<dbReference type="Gene3D" id="2.60.260.20">
    <property type="entry name" value="Urease metallochaperone UreE, N-terminal domain"/>
    <property type="match status" value="2"/>
</dbReference>
<comment type="caution">
    <text evidence="9">The sequence shown here is derived from an EMBL/GenBank/DDBJ whole genome shotgun (WGS) entry which is preliminary data.</text>
</comment>
<feature type="domain" description="J" evidence="8">
    <location>
        <begin position="2"/>
        <end position="64"/>
    </location>
</feature>
<keyword evidence="3" id="KW-0677">Repeat</keyword>
<dbReference type="GO" id="GO:0006260">
    <property type="term" value="P:DNA replication"/>
    <property type="evidence" value="ECO:0007669"/>
    <property type="project" value="UniProtKB-KW"/>
</dbReference>
<reference evidence="9" key="1">
    <citation type="journal article" date="2020" name="mSystems">
        <title>Genome- and Community-Level Interaction Insights into Carbon Utilization and Element Cycling Functions of Hydrothermarchaeota in Hydrothermal Sediment.</title>
        <authorList>
            <person name="Zhou Z."/>
            <person name="Liu Y."/>
            <person name="Xu W."/>
            <person name="Pan J."/>
            <person name="Luo Z.H."/>
            <person name="Li M."/>
        </authorList>
    </citation>
    <scope>NUCLEOTIDE SEQUENCE [LARGE SCALE GENOMIC DNA]</scope>
    <source>
        <strain evidence="9">HyVt-483</strain>
    </source>
</reference>
<gene>
    <name evidence="9" type="ORF">ENJ40_07670</name>
</gene>
<protein>
    <submittedName>
        <fullName evidence="9">J domain-containing protein</fullName>
    </submittedName>
</protein>
<evidence type="ECO:0000256" key="4">
    <source>
        <dbReference type="ARBA" id="ARBA00022771"/>
    </source>
</evidence>
<evidence type="ECO:0000313" key="9">
    <source>
        <dbReference type="EMBL" id="HFC98317.1"/>
    </source>
</evidence>
<evidence type="ECO:0000256" key="5">
    <source>
        <dbReference type="ARBA" id="ARBA00022833"/>
    </source>
</evidence>
<sequence length="309" mass="35824">MDPFQILGVSPRASWEEIRRAYLRKVKSLHPDRGGDREAYLALQEAYETLRRACERRRRVQVLRERPRGGEYLLSFVELTVREVALGTERWIRVPDTPGPCEYCEGLGLDPYGRFRVCEWCQGTGLLPEEGGRYHQLCPRCQGEGRIFLELCPRCRGKGEIRREKEFLIVIPPGVREGDLLFLPRSPEGPVTDVFLEVFIKRDDRFYFEGQDLVCQVQVPFWKAALGGYIRVETLEGEEEIEIPRGLPGGSRLVIRQRGPFRPDGGRGDLILQFEIWFPEEYPPEALRLLERLNHIMEESYGRTTSSRQ</sequence>
<evidence type="ECO:0000256" key="7">
    <source>
        <dbReference type="ARBA" id="ARBA00023186"/>
    </source>
</evidence>
<dbReference type="Gene3D" id="1.10.287.110">
    <property type="entry name" value="DnaJ domain"/>
    <property type="match status" value="1"/>
</dbReference>
<dbReference type="GO" id="GO:0042026">
    <property type="term" value="P:protein refolding"/>
    <property type="evidence" value="ECO:0007669"/>
    <property type="project" value="TreeGrafter"/>
</dbReference>
<keyword evidence="2" id="KW-0479">Metal-binding</keyword>
<dbReference type="InterPro" id="IPR002939">
    <property type="entry name" value="DnaJ_C"/>
</dbReference>
<name>A0A7C3GEL3_9BACT</name>
<dbReference type="CDD" id="cd10719">
    <property type="entry name" value="DnaJ_zf"/>
    <property type="match status" value="1"/>
</dbReference>
<dbReference type="InterPro" id="IPR008971">
    <property type="entry name" value="HSP40/DnaJ_pept-bd"/>
</dbReference>
<dbReference type="PANTHER" id="PTHR43096:SF52">
    <property type="entry name" value="DNAJ HOMOLOG 1, MITOCHONDRIAL-RELATED"/>
    <property type="match status" value="1"/>
</dbReference>
<dbReference type="EMBL" id="DRMH01000101">
    <property type="protein sequence ID" value="HFC98317.1"/>
    <property type="molecule type" value="Genomic_DNA"/>
</dbReference>
<keyword evidence="6" id="KW-0346">Stress response</keyword>
<dbReference type="Pfam" id="PF00226">
    <property type="entry name" value="DnaJ"/>
    <property type="match status" value="1"/>
</dbReference>
<keyword evidence="7" id="KW-0143">Chaperone</keyword>
<dbReference type="InterPro" id="IPR036410">
    <property type="entry name" value="HSP_DnaJ_Cys-rich_dom_sf"/>
</dbReference>
<dbReference type="Pfam" id="PF01556">
    <property type="entry name" value="DnaJ_C"/>
    <property type="match status" value="1"/>
</dbReference>
<dbReference type="SUPFAM" id="SSF46565">
    <property type="entry name" value="Chaperone J-domain"/>
    <property type="match status" value="1"/>
</dbReference>
<dbReference type="InterPro" id="IPR001623">
    <property type="entry name" value="DnaJ_domain"/>
</dbReference>
<keyword evidence="4" id="KW-0863">Zinc-finger</keyword>
<proteinExistence type="predicted"/>
<evidence type="ECO:0000256" key="1">
    <source>
        <dbReference type="ARBA" id="ARBA00022705"/>
    </source>
</evidence>
<dbReference type="SMART" id="SM00271">
    <property type="entry name" value="DnaJ"/>
    <property type="match status" value="1"/>
</dbReference>
<evidence type="ECO:0000256" key="6">
    <source>
        <dbReference type="ARBA" id="ARBA00023016"/>
    </source>
</evidence>
<dbReference type="PROSITE" id="PS50076">
    <property type="entry name" value="DNAJ_2"/>
    <property type="match status" value="1"/>
</dbReference>
<evidence type="ECO:0000256" key="3">
    <source>
        <dbReference type="ARBA" id="ARBA00022737"/>
    </source>
</evidence>
<dbReference type="SUPFAM" id="SSF57938">
    <property type="entry name" value="DnaJ/Hsp40 cysteine-rich domain"/>
    <property type="match status" value="1"/>
</dbReference>
<evidence type="ECO:0000259" key="8">
    <source>
        <dbReference type="PROSITE" id="PS50076"/>
    </source>
</evidence>
<dbReference type="CDD" id="cd10747">
    <property type="entry name" value="DnaJ_C"/>
    <property type="match status" value="1"/>
</dbReference>
<dbReference type="GO" id="GO:0005737">
    <property type="term" value="C:cytoplasm"/>
    <property type="evidence" value="ECO:0007669"/>
    <property type="project" value="TreeGrafter"/>
</dbReference>
<organism evidence="9">
    <name type="scientific">Thermosulfurimonas dismutans</name>
    <dbReference type="NCBI Taxonomy" id="999894"/>
    <lineage>
        <taxon>Bacteria</taxon>
        <taxon>Pseudomonadati</taxon>
        <taxon>Thermodesulfobacteriota</taxon>
        <taxon>Thermodesulfobacteria</taxon>
        <taxon>Thermodesulfobacteriales</taxon>
        <taxon>Thermodesulfobacteriaceae</taxon>
        <taxon>Thermosulfurimonas</taxon>
    </lineage>
</organism>
<dbReference type="Proteomes" id="UP000886043">
    <property type="component" value="Unassembled WGS sequence"/>
</dbReference>
<dbReference type="Pfam" id="PF00684">
    <property type="entry name" value="DnaJ_CXXCXGXG"/>
    <property type="match status" value="1"/>
</dbReference>
<dbReference type="InterPro" id="IPR001305">
    <property type="entry name" value="HSP_DnaJ_Cys-rich_dom"/>
</dbReference>
<dbReference type="GO" id="GO:0051082">
    <property type="term" value="F:unfolded protein binding"/>
    <property type="evidence" value="ECO:0007669"/>
    <property type="project" value="InterPro"/>
</dbReference>
<dbReference type="InterPro" id="IPR036869">
    <property type="entry name" value="J_dom_sf"/>
</dbReference>
<dbReference type="AlphaFoldDB" id="A0A7C3GEL3"/>
<dbReference type="GO" id="GO:0031072">
    <property type="term" value="F:heat shock protein binding"/>
    <property type="evidence" value="ECO:0007669"/>
    <property type="project" value="InterPro"/>
</dbReference>
<dbReference type="SUPFAM" id="SSF49493">
    <property type="entry name" value="HSP40/DnaJ peptide-binding domain"/>
    <property type="match status" value="1"/>
</dbReference>